<keyword evidence="3" id="KW-1185">Reference proteome</keyword>
<keyword evidence="1" id="KW-0732">Signal</keyword>
<feature type="signal peptide" evidence="1">
    <location>
        <begin position="1"/>
        <end position="22"/>
    </location>
</feature>
<feature type="chain" id="PRO_5018250712" evidence="1">
    <location>
        <begin position="23"/>
        <end position="109"/>
    </location>
</feature>
<comment type="caution">
    <text evidence="2">The sequence shown here is derived from an EMBL/GenBank/DDBJ whole genome shotgun (WGS) entry which is preliminary data.</text>
</comment>
<dbReference type="RefSeq" id="WP_123880321.1">
    <property type="nucleotide sequence ID" value="NZ_RPFZ01000001.1"/>
</dbReference>
<accession>A0A3N5DLJ1</accession>
<organism evidence="2 3">
    <name type="scientific">Aurantiacibacter spongiae</name>
    <dbReference type="NCBI Taxonomy" id="2488860"/>
    <lineage>
        <taxon>Bacteria</taxon>
        <taxon>Pseudomonadati</taxon>
        <taxon>Pseudomonadota</taxon>
        <taxon>Alphaproteobacteria</taxon>
        <taxon>Sphingomonadales</taxon>
        <taxon>Erythrobacteraceae</taxon>
        <taxon>Aurantiacibacter</taxon>
    </lineage>
</organism>
<reference evidence="2 3" key="1">
    <citation type="submission" date="2018-11" db="EMBL/GenBank/DDBJ databases">
        <title>Erythrobacter spongiae sp. nov., isolated from a marine sponge.</title>
        <authorList>
            <person name="Zhuang L."/>
            <person name="Luo L."/>
        </authorList>
    </citation>
    <scope>NUCLEOTIDE SEQUENCE [LARGE SCALE GENOMIC DNA]</scope>
    <source>
        <strain evidence="2 3">HN-E23</strain>
    </source>
</reference>
<protein>
    <submittedName>
        <fullName evidence="2">Uncharacterized protein</fullName>
    </submittedName>
</protein>
<evidence type="ECO:0000313" key="2">
    <source>
        <dbReference type="EMBL" id="RPF71655.1"/>
    </source>
</evidence>
<dbReference type="Proteomes" id="UP000275232">
    <property type="component" value="Unassembled WGS sequence"/>
</dbReference>
<proteinExistence type="predicted"/>
<evidence type="ECO:0000256" key="1">
    <source>
        <dbReference type="SAM" id="SignalP"/>
    </source>
</evidence>
<gene>
    <name evidence="2" type="ORF">EG799_08500</name>
</gene>
<dbReference type="EMBL" id="RPFZ01000001">
    <property type="protein sequence ID" value="RPF71655.1"/>
    <property type="molecule type" value="Genomic_DNA"/>
</dbReference>
<sequence length="109" mass="11754">MKKILVPAMLAGSMLLSGCAAGYGGNPLGGLLGGVFGGNTRNSGSQFERAAVEACGREASRYGRVQIADVRQSRDIVEVYGSVEERNRYSRQFRCAFRSDGRIVDFQVS</sequence>
<dbReference type="PROSITE" id="PS51257">
    <property type="entry name" value="PROKAR_LIPOPROTEIN"/>
    <property type="match status" value="1"/>
</dbReference>
<name>A0A3N5DLJ1_9SPHN</name>
<dbReference type="AlphaFoldDB" id="A0A3N5DLJ1"/>
<dbReference type="OrthoDB" id="7409928at2"/>
<evidence type="ECO:0000313" key="3">
    <source>
        <dbReference type="Proteomes" id="UP000275232"/>
    </source>
</evidence>